<dbReference type="Pfam" id="PF13516">
    <property type="entry name" value="LRR_6"/>
    <property type="match status" value="2"/>
</dbReference>
<protein>
    <recommendedName>
        <fullName evidence="3">RNI-like protein</fullName>
    </recommendedName>
</protein>
<dbReference type="InterPro" id="IPR032675">
    <property type="entry name" value="LRR_dom_sf"/>
</dbReference>
<dbReference type="Gene3D" id="3.80.10.10">
    <property type="entry name" value="Ribonuclease Inhibitor"/>
    <property type="match status" value="1"/>
</dbReference>
<keyword evidence="2" id="KW-1185">Reference proteome</keyword>
<dbReference type="PANTHER" id="PTHR47679:SF2">
    <property type="entry name" value="C-TERMINAL OF ROC (COR) DOMAIN-CONTAINING PROTEIN"/>
    <property type="match status" value="1"/>
</dbReference>
<dbReference type="SUPFAM" id="SSF52047">
    <property type="entry name" value="RNI-like"/>
    <property type="match status" value="1"/>
</dbReference>
<gene>
    <name evidence="1" type="ORF">BG011_003452</name>
</gene>
<sequence length="796" mass="87729">MYSQSGSSQNIDNTASSGYQRPLSIASRISVPVTSRTVMELKTAEVLASLAFEDIPRCYVIAPPSVTSTVTGQFTPFRIMAPCQALGVSDQGREHPIHFPDHPGYPVNNTEEMMKAHGTVLQHFANLAWLVSGATDPNFGRGLSKHAEKFLKVVKPTSRVPANKDTLETATGVEGSSLHIEKFMVEHLQMESIAKLMQDITGSSQASDWYAGLQRMVSPGTGRAMWVCPDCFSGLQSGRYVWNDEQASLDDLIAFPDKSGVKSEAQLLNSEAVETYTQMIRGQGRMKHVVVHLSPAYFELPERKVAAVFSANQRLIQNLTKTLTEAHLTVVEINGNQARESSELMDKDNIYLHVRRLFACYSIEVMKLSGLPFLLREKLPGFLNHAKYITFDGVLVDNDKAVTNMKKLIAENSDMEHLVLTRAHMTSTGLKVLCSAHKNLRRLHKLDLSRNRLDTEGIKELASHVLPTSLDLRILDVSHNPNIGTNGCIALQNAIWPKSSHATKQKNLISLQMANIGFCDEAAQHLSRNIEGPQGIGALFNLNLSANVMTKTGLTMLMSIISRNATSSTLRKISFGQQSNISNYPGFMDAEVVHYLSTHSTLTHLTLTKLSLSILAQIVNLNKSLVSLVADDTICVSTHDPNYALSSFNSLCHSIASNTTLHDLKVRTPWSFWALAFQSMASSMSQDSQWEVASGWMAIMENSLQRNSIMRCFQMRGITNFEEELLSSMAAAGSINSGSIGRHGSIAGMSGSDVARTEGEVKMLVLSQGIRAMLERNQVMYYGRKHGLDSQLADEY</sequence>
<evidence type="ECO:0000313" key="1">
    <source>
        <dbReference type="EMBL" id="KAG0258187.1"/>
    </source>
</evidence>
<dbReference type="EMBL" id="JAAAJA010000229">
    <property type="protein sequence ID" value="KAG0258187.1"/>
    <property type="molecule type" value="Genomic_DNA"/>
</dbReference>
<proteinExistence type="predicted"/>
<dbReference type="OrthoDB" id="2392810at2759"/>
<dbReference type="Proteomes" id="UP000726737">
    <property type="component" value="Unassembled WGS sequence"/>
</dbReference>
<reference evidence="1" key="1">
    <citation type="journal article" date="2020" name="Fungal Divers.">
        <title>Resolving the Mortierellaceae phylogeny through synthesis of multi-gene phylogenetics and phylogenomics.</title>
        <authorList>
            <person name="Vandepol N."/>
            <person name="Liber J."/>
            <person name="Desiro A."/>
            <person name="Na H."/>
            <person name="Kennedy M."/>
            <person name="Barry K."/>
            <person name="Grigoriev I.V."/>
            <person name="Miller A.N."/>
            <person name="O'Donnell K."/>
            <person name="Stajich J.E."/>
            <person name="Bonito G."/>
        </authorList>
    </citation>
    <scope>NUCLEOTIDE SEQUENCE</scope>
    <source>
        <strain evidence="1">KOD948</strain>
    </source>
</reference>
<evidence type="ECO:0000313" key="2">
    <source>
        <dbReference type="Proteomes" id="UP000726737"/>
    </source>
</evidence>
<dbReference type="PANTHER" id="PTHR47679">
    <property type="entry name" value="PROTEIN TORNADO 1"/>
    <property type="match status" value="1"/>
</dbReference>
<name>A0A9P6Q4Z5_9FUNG</name>
<accession>A0A9P6Q4Z5</accession>
<dbReference type="AlphaFoldDB" id="A0A9P6Q4Z5"/>
<organism evidence="1 2">
    <name type="scientific">Mortierella polycephala</name>
    <dbReference type="NCBI Taxonomy" id="41804"/>
    <lineage>
        <taxon>Eukaryota</taxon>
        <taxon>Fungi</taxon>
        <taxon>Fungi incertae sedis</taxon>
        <taxon>Mucoromycota</taxon>
        <taxon>Mortierellomycotina</taxon>
        <taxon>Mortierellomycetes</taxon>
        <taxon>Mortierellales</taxon>
        <taxon>Mortierellaceae</taxon>
        <taxon>Mortierella</taxon>
    </lineage>
</organism>
<dbReference type="InterPro" id="IPR001611">
    <property type="entry name" value="Leu-rich_rpt"/>
</dbReference>
<comment type="caution">
    <text evidence="1">The sequence shown here is derived from an EMBL/GenBank/DDBJ whole genome shotgun (WGS) entry which is preliminary data.</text>
</comment>
<evidence type="ECO:0008006" key="3">
    <source>
        <dbReference type="Google" id="ProtNLM"/>
    </source>
</evidence>